<dbReference type="VEuPathDB" id="FungiDB:SCHCODRAFT_01104433"/>
<protein>
    <submittedName>
        <fullName evidence="1">Uncharacterized protein</fullName>
    </submittedName>
</protein>
<dbReference type="GeneID" id="9591988"/>
<dbReference type="KEGG" id="scm:SCHCO_01104433"/>
<proteinExistence type="predicted"/>
<dbReference type="OrthoDB" id="10320416at2759"/>
<evidence type="ECO:0000313" key="2">
    <source>
        <dbReference type="Proteomes" id="UP000007431"/>
    </source>
</evidence>
<name>D8QGJ6_SCHCM</name>
<keyword evidence="2" id="KW-1185">Reference proteome</keyword>
<dbReference type="Proteomes" id="UP000007431">
    <property type="component" value="Unassembled WGS sequence"/>
</dbReference>
<accession>D8QGJ6</accession>
<gene>
    <name evidence="1" type="ORF">SCHCODRAFT_237626</name>
</gene>
<dbReference type="EMBL" id="GL377311">
    <property type="protein sequence ID" value="EFI93600.1"/>
    <property type="molecule type" value="Genomic_DNA"/>
</dbReference>
<dbReference type="AlphaFoldDB" id="D8QGJ6"/>
<dbReference type="InParanoid" id="D8QGJ6"/>
<sequence length="325" mass="37288">MRELPSPRSTKSSVDTFRLILLGLYNTLPNLRRKAREYLIWAAGFGQAEEAIHTSYFDLPNDTRWASNHMEHMTDEEERVASTLFPVVHPAERAYSLIYDISRSMEDLYAIFGRRCYHPDTSLATNLAHFGLLVARYVMETSTALYSIHSLFISLPDSVIGTPESDALQTKLADVKARYDTVAEALDSLALGSSQAMEALDNLREQICTTLPYTYPIRDLASYFLGPDWCYREIALQKAPVALDKMGGFIVEHGDLVRLLRSIIEEERERFSVQVLKAILDLPFERRRALRRFIINYIAYLDEWATFAKHEAGYLRIPASHPERW</sequence>
<dbReference type="RefSeq" id="XP_003028503.1">
    <property type="nucleotide sequence ID" value="XM_003028457.1"/>
</dbReference>
<reference evidence="1 2" key="1">
    <citation type="journal article" date="2010" name="Nat. Biotechnol.">
        <title>Genome sequence of the model mushroom Schizophyllum commune.</title>
        <authorList>
            <person name="Ohm R.A."/>
            <person name="de Jong J.F."/>
            <person name="Lugones L.G."/>
            <person name="Aerts A."/>
            <person name="Kothe E."/>
            <person name="Stajich J.E."/>
            <person name="de Vries R.P."/>
            <person name="Record E."/>
            <person name="Levasseur A."/>
            <person name="Baker S.E."/>
            <person name="Bartholomew K.A."/>
            <person name="Coutinho P.M."/>
            <person name="Erdmann S."/>
            <person name="Fowler T.J."/>
            <person name="Gathman A.C."/>
            <person name="Lombard V."/>
            <person name="Henrissat B."/>
            <person name="Knabe N."/>
            <person name="Kuees U."/>
            <person name="Lilly W.W."/>
            <person name="Lindquist E."/>
            <person name="Lucas S."/>
            <person name="Magnuson J.K."/>
            <person name="Piumi F."/>
            <person name="Raudaskoski M."/>
            <person name="Salamov A."/>
            <person name="Schmutz J."/>
            <person name="Schwarze F.W.M.R."/>
            <person name="vanKuyk P.A."/>
            <person name="Horton J.S."/>
            <person name="Grigoriev I.V."/>
            <person name="Woesten H.A.B."/>
        </authorList>
    </citation>
    <scope>NUCLEOTIDE SEQUENCE [LARGE SCALE GENOMIC DNA]</scope>
    <source>
        <strain evidence="2">H4-8 / FGSC 9210</strain>
    </source>
</reference>
<evidence type="ECO:0000313" key="1">
    <source>
        <dbReference type="EMBL" id="EFI93600.1"/>
    </source>
</evidence>
<organism evidence="2">
    <name type="scientific">Schizophyllum commune (strain H4-8 / FGSC 9210)</name>
    <name type="common">Split gill fungus</name>
    <dbReference type="NCBI Taxonomy" id="578458"/>
    <lineage>
        <taxon>Eukaryota</taxon>
        <taxon>Fungi</taxon>
        <taxon>Dikarya</taxon>
        <taxon>Basidiomycota</taxon>
        <taxon>Agaricomycotina</taxon>
        <taxon>Agaricomycetes</taxon>
        <taxon>Agaricomycetidae</taxon>
        <taxon>Agaricales</taxon>
        <taxon>Schizophyllaceae</taxon>
        <taxon>Schizophyllum</taxon>
    </lineage>
</organism>
<dbReference type="HOGENOM" id="CLU_855698_0_0_1"/>